<keyword evidence="3 7" id="KW-0732">Signal</keyword>
<dbReference type="InterPro" id="IPR013783">
    <property type="entry name" value="Ig-like_fold"/>
</dbReference>
<feature type="signal peptide" evidence="7">
    <location>
        <begin position="1"/>
        <end position="29"/>
    </location>
</feature>
<keyword evidence="2" id="KW-0964">Secreted</keyword>
<feature type="chain" id="PRO_5002549173" evidence="7">
    <location>
        <begin position="30"/>
        <end position="243"/>
    </location>
</feature>
<keyword evidence="4" id="KW-0572">Peptidoglycan-anchor</keyword>
<dbReference type="RefSeq" id="WP_002375439.1">
    <property type="nucleotide sequence ID" value="NZ_BAABZB010000002.1"/>
</dbReference>
<evidence type="ECO:0000256" key="2">
    <source>
        <dbReference type="ARBA" id="ARBA00022525"/>
    </source>
</evidence>
<evidence type="ECO:0000256" key="4">
    <source>
        <dbReference type="ARBA" id="ARBA00023088"/>
    </source>
</evidence>
<dbReference type="InterPro" id="IPR032364">
    <property type="entry name" value="GramPos_pilinD1_N"/>
</dbReference>
<dbReference type="Pfam" id="PF00746">
    <property type="entry name" value="Gram_pos_anchor"/>
    <property type="match status" value="1"/>
</dbReference>
<dbReference type="InterPro" id="IPR019931">
    <property type="entry name" value="LPXTG_anchor"/>
</dbReference>
<evidence type="ECO:0000259" key="8">
    <source>
        <dbReference type="Pfam" id="PF00746"/>
    </source>
</evidence>
<evidence type="ECO:0000256" key="7">
    <source>
        <dbReference type="SAM" id="SignalP"/>
    </source>
</evidence>
<dbReference type="AlphaFoldDB" id="A0A0G2R2R5"/>
<name>A0A0G2R2R5_ENTFL</name>
<feature type="region of interest" description="Disordered" evidence="5">
    <location>
        <begin position="192"/>
        <end position="212"/>
    </location>
</feature>
<dbReference type="EMBL" id="KJ756552">
    <property type="protein sequence ID" value="AIJ00853.1"/>
    <property type="molecule type" value="Genomic_DNA"/>
</dbReference>
<sequence length="243" mass="26834">MKNKSLFIKITLLLSTLLVGIFTGQQAFADDGTIDIVIHKQLWDQAPDAAIQNTGAADQDIKDPIEGVGFTIYDITEDYYKLVKGSDETTTIQMIQENVADYQKIIREQGLTDEKGTIKFTQLPKSSGGKNAVYLIVETALPDPEKVKVEKAAEPLVVALPVYEMSTDGKTYTDKELATVHLYPKNVGTIVEKPVTPTKPKKPSKPKKRLPQTGEAKSFLGILGILLIGTAIILWRKYSVRNN</sequence>
<dbReference type="Gene3D" id="2.60.40.10">
    <property type="entry name" value="Immunoglobulins"/>
    <property type="match status" value="1"/>
</dbReference>
<evidence type="ECO:0000256" key="6">
    <source>
        <dbReference type="SAM" id="Phobius"/>
    </source>
</evidence>
<organism evidence="10">
    <name type="scientific">Enterococcus faecalis</name>
    <name type="common">Streptococcus faecalis</name>
    <dbReference type="NCBI Taxonomy" id="1351"/>
    <lineage>
        <taxon>Bacteria</taxon>
        <taxon>Bacillati</taxon>
        <taxon>Bacillota</taxon>
        <taxon>Bacilli</taxon>
        <taxon>Lactobacillales</taxon>
        <taxon>Enterococcaceae</taxon>
        <taxon>Enterococcus</taxon>
    </lineage>
</organism>
<evidence type="ECO:0000256" key="3">
    <source>
        <dbReference type="ARBA" id="ARBA00022729"/>
    </source>
</evidence>
<dbReference type="NCBIfam" id="TIGR01167">
    <property type="entry name" value="LPXTG_anchor"/>
    <property type="match status" value="1"/>
</dbReference>
<dbReference type="SUPFAM" id="SSF49478">
    <property type="entry name" value="Cna protein B-type domain"/>
    <property type="match status" value="1"/>
</dbReference>
<feature type="domain" description="Gram-positive cocci surface proteins LPxTG" evidence="8">
    <location>
        <begin position="203"/>
        <end position="234"/>
    </location>
</feature>
<feature type="domain" description="Gram-positive pilin subunit D1 N-terminal" evidence="9">
    <location>
        <begin position="32"/>
        <end position="187"/>
    </location>
</feature>
<evidence type="ECO:0000256" key="5">
    <source>
        <dbReference type="SAM" id="MobiDB-lite"/>
    </source>
</evidence>
<accession>A0A0G2R2R5</accession>
<gene>
    <name evidence="10" type="primary">bee2</name>
</gene>
<feature type="transmembrane region" description="Helical" evidence="6">
    <location>
        <begin position="218"/>
        <end position="235"/>
    </location>
</feature>
<evidence type="ECO:0000259" key="9">
    <source>
        <dbReference type="Pfam" id="PF16555"/>
    </source>
</evidence>
<proteinExistence type="predicted"/>
<evidence type="ECO:0000313" key="10">
    <source>
        <dbReference type="EMBL" id="AIJ00853.1"/>
    </source>
</evidence>
<keyword evidence="6" id="KW-0812">Transmembrane</keyword>
<keyword evidence="6" id="KW-1133">Transmembrane helix</keyword>
<protein>
    <submittedName>
        <fullName evidence="10">Bee2</fullName>
    </submittedName>
</protein>
<evidence type="ECO:0000256" key="1">
    <source>
        <dbReference type="ARBA" id="ARBA00022512"/>
    </source>
</evidence>
<reference evidence="10" key="1">
    <citation type="submission" date="2014-04" db="EMBL/GenBank/DDBJ databases">
        <title>Distribution of virulence factors and resistance determinants in isolates of Enterococcus faecalis from various settings.</title>
        <authorList>
            <person name="Sadowy E."/>
            <person name="Gawryszewska I."/>
            <person name="Hryniewicz W."/>
        </authorList>
    </citation>
    <scope>NUCLEOTIDE SEQUENCE</scope>
    <source>
        <strain evidence="10">07_900</strain>
    </source>
</reference>
<dbReference type="Pfam" id="PF16555">
    <property type="entry name" value="GramPos_pilinD1"/>
    <property type="match status" value="1"/>
</dbReference>
<feature type="compositionally biased region" description="Basic residues" evidence="5">
    <location>
        <begin position="199"/>
        <end position="210"/>
    </location>
</feature>
<keyword evidence="1" id="KW-0134">Cell wall</keyword>
<keyword evidence="6" id="KW-0472">Membrane</keyword>